<name>A0A7T7SX56_STAPS</name>
<gene>
    <name evidence="1" type="ORF">JGZ15_00490</name>
</gene>
<dbReference type="Proteomes" id="UP000595859">
    <property type="component" value="Chromosome"/>
</dbReference>
<dbReference type="EMBL" id="CP066884">
    <property type="protein sequence ID" value="QQM98204.1"/>
    <property type="molecule type" value="Genomic_DNA"/>
</dbReference>
<sequence>MSFIKKLNVNQYLHIFEAYEKGYSFQYIINALNIDINPQTLSYKYRY</sequence>
<evidence type="ECO:0000313" key="1">
    <source>
        <dbReference type="EMBL" id="QQM98204.1"/>
    </source>
</evidence>
<accession>A0A7T7SX56</accession>
<reference evidence="1 2" key="1">
    <citation type="submission" date="2020-12" db="EMBL/GenBank/DDBJ databases">
        <title>Whole genome sequencing and de novo assembly of Staphylococcus pseudintermedius: a novel pangenome approach to unravel pathogenesis of canine pyoderma.</title>
        <authorList>
            <person name="Ferrer L."/>
            <person name="Perez D."/>
            <person name="Fonticoba R."/>
            <person name="Vines J."/>
            <person name="Fabregas N."/>
            <person name="Madronero S."/>
            <person name="Meroni G."/>
            <person name="Martino P."/>
            <person name="Martinez S."/>
            <person name="Cusco A."/>
            <person name="Migura L."/>
            <person name="Francino O."/>
        </authorList>
    </citation>
    <scope>NUCLEOTIDE SEQUENCE [LARGE SCALE GENOMIC DNA]</scope>
    <source>
        <strain evidence="1 2">HSP080</strain>
    </source>
</reference>
<evidence type="ECO:0000313" key="2">
    <source>
        <dbReference type="Proteomes" id="UP000595859"/>
    </source>
</evidence>
<dbReference type="AlphaFoldDB" id="A0A7T7SX56"/>
<organism evidence="1 2">
    <name type="scientific">Staphylococcus pseudintermedius</name>
    <dbReference type="NCBI Taxonomy" id="283734"/>
    <lineage>
        <taxon>Bacteria</taxon>
        <taxon>Bacillati</taxon>
        <taxon>Bacillota</taxon>
        <taxon>Bacilli</taxon>
        <taxon>Bacillales</taxon>
        <taxon>Staphylococcaceae</taxon>
        <taxon>Staphylococcus</taxon>
        <taxon>Staphylococcus intermedius group</taxon>
    </lineage>
</organism>
<proteinExistence type="predicted"/>
<dbReference type="RefSeq" id="WP_181394594.1">
    <property type="nucleotide sequence ID" value="NZ_CAJESL010000008.1"/>
</dbReference>
<protein>
    <submittedName>
        <fullName evidence="1">Uncharacterized protein</fullName>
    </submittedName>
</protein>